<dbReference type="InterPro" id="IPR001005">
    <property type="entry name" value="SANT/Myb"/>
</dbReference>
<evidence type="ECO:0008006" key="6">
    <source>
        <dbReference type="Google" id="ProtNLM"/>
    </source>
</evidence>
<dbReference type="GO" id="GO:0006357">
    <property type="term" value="P:regulation of transcription by RNA polymerase II"/>
    <property type="evidence" value="ECO:0007669"/>
    <property type="project" value="TreeGrafter"/>
</dbReference>
<sequence>MSNKSFTDQEDAWLCQLISTNPALYDSKLAEYKNRTIRDKTWEEIGKTLYRSAEECKKRWKTIRDTYMRHKKRVATGAARNVKVPKWALQDAVSFLETIDYKRKPKPSVGTPSGRSRIASDEDNTADGQPPTDCTVLGNYLQQGLHRISNNQILAAHGHFPIDAHNMSTTSPQLRCKIDNKNNTDLLVNLSTHRGEEDQSYYKQSHEPPEHIIDSFFRTVASTVKSFNPRLQIEAKNQIFKIVSTLEMKNMLYDEGSSMIHEN</sequence>
<organism evidence="4 5">
    <name type="scientific">Bemisia tabaci</name>
    <name type="common">Sweetpotato whitefly</name>
    <name type="synonym">Aleurodes tabaci</name>
    <dbReference type="NCBI Taxonomy" id="7038"/>
    <lineage>
        <taxon>Eukaryota</taxon>
        <taxon>Metazoa</taxon>
        <taxon>Ecdysozoa</taxon>
        <taxon>Arthropoda</taxon>
        <taxon>Hexapoda</taxon>
        <taxon>Insecta</taxon>
        <taxon>Pterygota</taxon>
        <taxon>Neoptera</taxon>
        <taxon>Paraneoptera</taxon>
        <taxon>Hemiptera</taxon>
        <taxon>Sternorrhyncha</taxon>
        <taxon>Aleyrodoidea</taxon>
        <taxon>Aleyrodidae</taxon>
        <taxon>Aleyrodinae</taxon>
        <taxon>Bemisia</taxon>
    </lineage>
</organism>
<dbReference type="PROSITE" id="PS51029">
    <property type="entry name" value="MADF"/>
    <property type="match status" value="1"/>
</dbReference>
<evidence type="ECO:0000313" key="4">
    <source>
        <dbReference type="EMBL" id="CAH0395765.1"/>
    </source>
</evidence>
<dbReference type="KEGG" id="btab:109034672"/>
<accession>A0A9P0ANN6</accession>
<dbReference type="Proteomes" id="UP001152759">
    <property type="component" value="Chromosome 9"/>
</dbReference>
<evidence type="ECO:0000256" key="1">
    <source>
        <dbReference type="SAM" id="MobiDB-lite"/>
    </source>
</evidence>
<dbReference type="SMART" id="SM00595">
    <property type="entry name" value="MADF"/>
    <property type="match status" value="1"/>
</dbReference>
<dbReference type="GO" id="GO:0005667">
    <property type="term" value="C:transcription regulator complex"/>
    <property type="evidence" value="ECO:0007669"/>
    <property type="project" value="TreeGrafter"/>
</dbReference>
<dbReference type="Pfam" id="PF10545">
    <property type="entry name" value="MADF_DNA_bdg"/>
    <property type="match status" value="1"/>
</dbReference>
<feature type="domain" description="Myb-like" evidence="2">
    <location>
        <begin position="1"/>
        <end position="64"/>
    </location>
</feature>
<dbReference type="Gene3D" id="1.10.10.60">
    <property type="entry name" value="Homeodomain-like"/>
    <property type="match status" value="1"/>
</dbReference>
<reference evidence="4" key="1">
    <citation type="submission" date="2021-12" db="EMBL/GenBank/DDBJ databases">
        <authorList>
            <person name="King R."/>
        </authorList>
    </citation>
    <scope>NUCLEOTIDE SEQUENCE</scope>
</reference>
<dbReference type="PROSITE" id="PS50090">
    <property type="entry name" value="MYB_LIKE"/>
    <property type="match status" value="1"/>
</dbReference>
<dbReference type="PANTHER" id="PTHR12243">
    <property type="entry name" value="MADF DOMAIN TRANSCRIPTION FACTOR"/>
    <property type="match status" value="1"/>
</dbReference>
<dbReference type="InterPro" id="IPR006578">
    <property type="entry name" value="MADF-dom"/>
</dbReference>
<evidence type="ECO:0000259" key="2">
    <source>
        <dbReference type="PROSITE" id="PS50090"/>
    </source>
</evidence>
<feature type="domain" description="MADF" evidence="3">
    <location>
        <begin position="13"/>
        <end position="101"/>
    </location>
</feature>
<dbReference type="EMBL" id="OU963870">
    <property type="protein sequence ID" value="CAH0395765.1"/>
    <property type="molecule type" value="Genomic_DNA"/>
</dbReference>
<keyword evidence="5" id="KW-1185">Reference proteome</keyword>
<dbReference type="GO" id="GO:0005634">
    <property type="term" value="C:nucleus"/>
    <property type="evidence" value="ECO:0007669"/>
    <property type="project" value="TreeGrafter"/>
</dbReference>
<dbReference type="AlphaFoldDB" id="A0A9P0ANN6"/>
<dbReference type="OrthoDB" id="6619674at2759"/>
<protein>
    <recommendedName>
        <fullName evidence="6">MADF domain-containing protein</fullName>
    </recommendedName>
</protein>
<dbReference type="PANTHER" id="PTHR12243:SF60">
    <property type="entry name" value="SI:CH211-15D5.12-RELATED"/>
    <property type="match status" value="1"/>
</dbReference>
<evidence type="ECO:0000313" key="5">
    <source>
        <dbReference type="Proteomes" id="UP001152759"/>
    </source>
</evidence>
<evidence type="ECO:0000259" key="3">
    <source>
        <dbReference type="PROSITE" id="PS51029"/>
    </source>
</evidence>
<dbReference type="InterPro" id="IPR039353">
    <property type="entry name" value="TF_Adf1"/>
</dbReference>
<proteinExistence type="predicted"/>
<feature type="region of interest" description="Disordered" evidence="1">
    <location>
        <begin position="104"/>
        <end position="131"/>
    </location>
</feature>
<gene>
    <name evidence="4" type="ORF">BEMITA_LOCUS13910</name>
</gene>
<name>A0A9P0ANN6_BEMTA</name>